<keyword evidence="2" id="KW-1185">Reference proteome</keyword>
<sequence>MIDAEGVSGGPGDTPAERPAYLADQVQDWEVGALCTEGVPAVWPHCPAHPDAHPLTATVVRDEAVWTCPRSGETVAPVGGLEDL</sequence>
<dbReference type="RefSeq" id="WP_234512541.1">
    <property type="nucleotide sequence ID" value="NZ_BAAAUF010000018.1"/>
</dbReference>
<evidence type="ECO:0008006" key="3">
    <source>
        <dbReference type="Google" id="ProtNLM"/>
    </source>
</evidence>
<accession>A0ABP6LF24</accession>
<proteinExistence type="predicted"/>
<comment type="caution">
    <text evidence="1">The sequence shown here is derived from an EMBL/GenBank/DDBJ whole genome shotgun (WGS) entry which is preliminary data.</text>
</comment>
<gene>
    <name evidence="1" type="ORF">GCM10010448_25300</name>
</gene>
<evidence type="ECO:0000313" key="1">
    <source>
        <dbReference type="EMBL" id="GAA3041629.1"/>
    </source>
</evidence>
<dbReference type="Proteomes" id="UP001501532">
    <property type="component" value="Unassembled WGS sequence"/>
</dbReference>
<organism evidence="1 2">
    <name type="scientific">Streptomyces glomeratus</name>
    <dbReference type="NCBI Taxonomy" id="284452"/>
    <lineage>
        <taxon>Bacteria</taxon>
        <taxon>Bacillati</taxon>
        <taxon>Actinomycetota</taxon>
        <taxon>Actinomycetes</taxon>
        <taxon>Kitasatosporales</taxon>
        <taxon>Streptomycetaceae</taxon>
        <taxon>Streptomyces</taxon>
    </lineage>
</organism>
<reference evidence="2" key="1">
    <citation type="journal article" date="2019" name="Int. J. Syst. Evol. Microbiol.">
        <title>The Global Catalogue of Microorganisms (GCM) 10K type strain sequencing project: providing services to taxonomists for standard genome sequencing and annotation.</title>
        <authorList>
            <consortium name="The Broad Institute Genomics Platform"/>
            <consortium name="The Broad Institute Genome Sequencing Center for Infectious Disease"/>
            <person name="Wu L."/>
            <person name="Ma J."/>
        </authorList>
    </citation>
    <scope>NUCLEOTIDE SEQUENCE [LARGE SCALE GENOMIC DNA]</scope>
    <source>
        <strain evidence="2">JCM 9091</strain>
    </source>
</reference>
<dbReference type="EMBL" id="BAAAUF010000018">
    <property type="protein sequence ID" value="GAA3041629.1"/>
    <property type="molecule type" value="Genomic_DNA"/>
</dbReference>
<protein>
    <recommendedName>
        <fullName evidence="3">Zinc finger CHCC-type domain-containing protein</fullName>
    </recommendedName>
</protein>
<name>A0ABP6LF24_9ACTN</name>
<evidence type="ECO:0000313" key="2">
    <source>
        <dbReference type="Proteomes" id="UP001501532"/>
    </source>
</evidence>